<evidence type="ECO:0000313" key="1">
    <source>
        <dbReference type="EMBL" id="KAF2827409.1"/>
    </source>
</evidence>
<gene>
    <name evidence="1" type="ORF">CC86DRAFT_369538</name>
</gene>
<keyword evidence="2" id="KW-1185">Reference proteome</keyword>
<dbReference type="AlphaFoldDB" id="A0A6A7A3T1"/>
<reference evidence="1" key="1">
    <citation type="journal article" date="2020" name="Stud. Mycol.">
        <title>101 Dothideomycetes genomes: a test case for predicting lifestyles and emergence of pathogens.</title>
        <authorList>
            <person name="Haridas S."/>
            <person name="Albert R."/>
            <person name="Binder M."/>
            <person name="Bloem J."/>
            <person name="Labutti K."/>
            <person name="Salamov A."/>
            <person name="Andreopoulos B."/>
            <person name="Baker S."/>
            <person name="Barry K."/>
            <person name="Bills G."/>
            <person name="Bluhm B."/>
            <person name="Cannon C."/>
            <person name="Castanera R."/>
            <person name="Culley D."/>
            <person name="Daum C."/>
            <person name="Ezra D."/>
            <person name="Gonzalez J."/>
            <person name="Henrissat B."/>
            <person name="Kuo A."/>
            <person name="Liang C."/>
            <person name="Lipzen A."/>
            <person name="Lutzoni F."/>
            <person name="Magnuson J."/>
            <person name="Mondo S."/>
            <person name="Nolan M."/>
            <person name="Ohm R."/>
            <person name="Pangilinan J."/>
            <person name="Park H.-J."/>
            <person name="Ramirez L."/>
            <person name="Alfaro M."/>
            <person name="Sun H."/>
            <person name="Tritt A."/>
            <person name="Yoshinaga Y."/>
            <person name="Zwiers L.-H."/>
            <person name="Turgeon B."/>
            <person name="Goodwin S."/>
            <person name="Spatafora J."/>
            <person name="Crous P."/>
            <person name="Grigoriev I."/>
        </authorList>
    </citation>
    <scope>NUCLEOTIDE SEQUENCE</scope>
    <source>
        <strain evidence="1">CBS 113818</strain>
    </source>
</reference>
<dbReference type="Proteomes" id="UP000799424">
    <property type="component" value="Unassembled WGS sequence"/>
</dbReference>
<name>A0A6A7A3T1_9PLEO</name>
<proteinExistence type="predicted"/>
<organism evidence="1 2">
    <name type="scientific">Ophiobolus disseminans</name>
    <dbReference type="NCBI Taxonomy" id="1469910"/>
    <lineage>
        <taxon>Eukaryota</taxon>
        <taxon>Fungi</taxon>
        <taxon>Dikarya</taxon>
        <taxon>Ascomycota</taxon>
        <taxon>Pezizomycotina</taxon>
        <taxon>Dothideomycetes</taxon>
        <taxon>Pleosporomycetidae</taxon>
        <taxon>Pleosporales</taxon>
        <taxon>Pleosporineae</taxon>
        <taxon>Phaeosphaeriaceae</taxon>
        <taxon>Ophiobolus</taxon>
    </lineage>
</organism>
<evidence type="ECO:0000313" key="2">
    <source>
        <dbReference type="Proteomes" id="UP000799424"/>
    </source>
</evidence>
<sequence>MPAPASVYRLTKRPNPHQQLPITSLSVPLSPISRAPVQRSTFPAPPCPVPTLPVSQAFV</sequence>
<protein>
    <submittedName>
        <fullName evidence="1">Uncharacterized protein</fullName>
    </submittedName>
</protein>
<accession>A0A6A7A3T1</accession>
<dbReference type="EMBL" id="MU006224">
    <property type="protein sequence ID" value="KAF2827409.1"/>
    <property type="molecule type" value="Genomic_DNA"/>
</dbReference>